<gene>
    <name evidence="2" type="ORF">COY66_05725</name>
</gene>
<organism evidence="2 3">
    <name type="scientific">Candidatus Kerfeldbacteria bacterium CG_4_10_14_0_8_um_filter_42_10</name>
    <dbReference type="NCBI Taxonomy" id="2014248"/>
    <lineage>
        <taxon>Bacteria</taxon>
        <taxon>Candidatus Kerfeldiibacteriota</taxon>
    </lineage>
</organism>
<sequence length="146" mass="15548">MKTSMLRKKIYLIAAILVAFVLVGAGCINNNVNTNTDTGQVKGEATAVAQVKVDLTINTGSSNLTYNVSVNRDSTVLKLLQSASEQYGLALEVKDSTYGPFVQALAGKNGGDGGKYWLYYVNGTAATVGVGEQIAKDGDKIEFRFE</sequence>
<accession>A0A2M7RH53</accession>
<name>A0A2M7RH53_9BACT</name>
<dbReference type="InterPro" id="IPR051588">
    <property type="entry name" value="Cobalamin_Transport"/>
</dbReference>
<proteinExistence type="predicted"/>
<feature type="domain" description="Transcobalamin-like C-terminal" evidence="1">
    <location>
        <begin position="73"/>
        <end position="146"/>
    </location>
</feature>
<dbReference type="InterPro" id="IPR027954">
    <property type="entry name" value="Transcobalamin-like_C"/>
</dbReference>
<dbReference type="GO" id="GO:0005615">
    <property type="term" value="C:extracellular space"/>
    <property type="evidence" value="ECO:0007669"/>
    <property type="project" value="TreeGrafter"/>
</dbReference>
<dbReference type="GO" id="GO:0031419">
    <property type="term" value="F:cobalamin binding"/>
    <property type="evidence" value="ECO:0007669"/>
    <property type="project" value="TreeGrafter"/>
</dbReference>
<evidence type="ECO:0000313" key="3">
    <source>
        <dbReference type="Proteomes" id="UP000230779"/>
    </source>
</evidence>
<dbReference type="PROSITE" id="PS51257">
    <property type="entry name" value="PROKAR_LIPOPROTEIN"/>
    <property type="match status" value="1"/>
</dbReference>
<evidence type="ECO:0000259" key="1">
    <source>
        <dbReference type="Pfam" id="PF14478"/>
    </source>
</evidence>
<evidence type="ECO:0000313" key="2">
    <source>
        <dbReference type="EMBL" id="PIY95887.1"/>
    </source>
</evidence>
<protein>
    <recommendedName>
        <fullName evidence="1">Transcobalamin-like C-terminal domain-containing protein</fullName>
    </recommendedName>
</protein>
<dbReference type="Gene3D" id="2.170.130.30">
    <property type="match status" value="1"/>
</dbReference>
<comment type="caution">
    <text evidence="2">The sequence shown here is derived from an EMBL/GenBank/DDBJ whole genome shotgun (WGS) entry which is preliminary data.</text>
</comment>
<dbReference type="Pfam" id="PF14478">
    <property type="entry name" value="DUF4430"/>
    <property type="match status" value="1"/>
</dbReference>
<dbReference type="EMBL" id="PFMD01000065">
    <property type="protein sequence ID" value="PIY95887.1"/>
    <property type="molecule type" value="Genomic_DNA"/>
</dbReference>
<dbReference type="Proteomes" id="UP000230779">
    <property type="component" value="Unassembled WGS sequence"/>
</dbReference>
<dbReference type="AlphaFoldDB" id="A0A2M7RH53"/>
<dbReference type="GO" id="GO:0015889">
    <property type="term" value="P:cobalamin transport"/>
    <property type="evidence" value="ECO:0007669"/>
    <property type="project" value="TreeGrafter"/>
</dbReference>
<reference evidence="2 3" key="1">
    <citation type="submission" date="2017-09" db="EMBL/GenBank/DDBJ databases">
        <title>Depth-based differentiation of microbial function through sediment-hosted aquifers and enrichment of novel symbionts in the deep terrestrial subsurface.</title>
        <authorList>
            <person name="Probst A.J."/>
            <person name="Ladd B."/>
            <person name="Jarett J.K."/>
            <person name="Geller-Mcgrath D.E."/>
            <person name="Sieber C.M."/>
            <person name="Emerson J.B."/>
            <person name="Anantharaman K."/>
            <person name="Thomas B.C."/>
            <person name="Malmstrom R."/>
            <person name="Stieglmeier M."/>
            <person name="Klingl A."/>
            <person name="Woyke T."/>
            <person name="Ryan C.M."/>
            <person name="Banfield J.F."/>
        </authorList>
    </citation>
    <scope>NUCLEOTIDE SEQUENCE [LARGE SCALE GENOMIC DNA]</scope>
    <source>
        <strain evidence="2">CG_4_10_14_0_8_um_filter_42_10</strain>
    </source>
</reference>
<dbReference type="PANTHER" id="PTHR10559">
    <property type="entry name" value="TRANSCOBALAMIN-1/GASTRIC INTRINSIC FACTOR"/>
    <property type="match status" value="1"/>
</dbReference>
<dbReference type="PANTHER" id="PTHR10559:SF18">
    <property type="entry name" value="TRANSCOBALAMIN II"/>
    <property type="match status" value="1"/>
</dbReference>